<name>A0A9W9ZAC6_9CNID</name>
<sequence length="134" mass="14909">MGTKLFNRFMVPTSLERKGLGGAINLNVACSGCGVQLQYASSMVCLTERRRKCVSLSLGLCFLIWGHGYPAYHKILKLGLGICTLTNSNFYNIVKFAHPCVKSVLDEICEMGKSEMKRKTPLIAWQLEEGSHHL</sequence>
<dbReference type="Proteomes" id="UP001163046">
    <property type="component" value="Unassembled WGS sequence"/>
</dbReference>
<evidence type="ECO:0000313" key="1">
    <source>
        <dbReference type="EMBL" id="KAJ7377765.1"/>
    </source>
</evidence>
<protein>
    <submittedName>
        <fullName evidence="1">Uncharacterized protein</fullName>
    </submittedName>
</protein>
<accession>A0A9W9ZAC6</accession>
<proteinExistence type="predicted"/>
<keyword evidence="2" id="KW-1185">Reference proteome</keyword>
<dbReference type="AlphaFoldDB" id="A0A9W9ZAC6"/>
<dbReference type="OrthoDB" id="5947716at2759"/>
<reference evidence="1" key="1">
    <citation type="submission" date="2023-01" db="EMBL/GenBank/DDBJ databases">
        <title>Genome assembly of the deep-sea coral Lophelia pertusa.</title>
        <authorList>
            <person name="Herrera S."/>
            <person name="Cordes E."/>
        </authorList>
    </citation>
    <scope>NUCLEOTIDE SEQUENCE</scope>
    <source>
        <strain evidence="1">USNM1676648</strain>
        <tissue evidence="1">Polyp</tissue>
    </source>
</reference>
<organism evidence="1 2">
    <name type="scientific">Desmophyllum pertusum</name>
    <dbReference type="NCBI Taxonomy" id="174260"/>
    <lineage>
        <taxon>Eukaryota</taxon>
        <taxon>Metazoa</taxon>
        <taxon>Cnidaria</taxon>
        <taxon>Anthozoa</taxon>
        <taxon>Hexacorallia</taxon>
        <taxon>Scleractinia</taxon>
        <taxon>Caryophylliina</taxon>
        <taxon>Caryophylliidae</taxon>
        <taxon>Desmophyllum</taxon>
    </lineage>
</organism>
<gene>
    <name evidence="1" type="ORF">OS493_026901</name>
</gene>
<comment type="caution">
    <text evidence="1">The sequence shown here is derived from an EMBL/GenBank/DDBJ whole genome shotgun (WGS) entry which is preliminary data.</text>
</comment>
<dbReference type="EMBL" id="MU826373">
    <property type="protein sequence ID" value="KAJ7377765.1"/>
    <property type="molecule type" value="Genomic_DNA"/>
</dbReference>
<evidence type="ECO:0000313" key="2">
    <source>
        <dbReference type="Proteomes" id="UP001163046"/>
    </source>
</evidence>